<feature type="transmembrane region" description="Helical" evidence="1">
    <location>
        <begin position="22"/>
        <end position="45"/>
    </location>
</feature>
<dbReference type="EMBL" id="CAJOBB010000485">
    <property type="protein sequence ID" value="CAF3690019.1"/>
    <property type="molecule type" value="Genomic_DNA"/>
</dbReference>
<sequence>MSISNNLSSFKQLEPCYILRPIGYYLIFLWVFGISLNGSILYIFIRYKKLRQSSTNIFIG</sequence>
<evidence type="ECO:0000313" key="3">
    <source>
        <dbReference type="Proteomes" id="UP000663868"/>
    </source>
</evidence>
<dbReference type="SUPFAM" id="SSF81321">
    <property type="entry name" value="Family A G protein-coupled receptor-like"/>
    <property type="match status" value="1"/>
</dbReference>
<keyword evidence="1" id="KW-1133">Transmembrane helix</keyword>
<organism evidence="2 3">
    <name type="scientific">Adineta steineri</name>
    <dbReference type="NCBI Taxonomy" id="433720"/>
    <lineage>
        <taxon>Eukaryota</taxon>
        <taxon>Metazoa</taxon>
        <taxon>Spiralia</taxon>
        <taxon>Gnathifera</taxon>
        <taxon>Rotifera</taxon>
        <taxon>Eurotatoria</taxon>
        <taxon>Bdelloidea</taxon>
        <taxon>Adinetida</taxon>
        <taxon>Adinetidae</taxon>
        <taxon>Adineta</taxon>
    </lineage>
</organism>
<reference evidence="2" key="1">
    <citation type="submission" date="2021-02" db="EMBL/GenBank/DDBJ databases">
        <authorList>
            <person name="Nowell W R."/>
        </authorList>
    </citation>
    <scope>NUCLEOTIDE SEQUENCE</scope>
</reference>
<dbReference type="Proteomes" id="UP000663868">
    <property type="component" value="Unassembled WGS sequence"/>
</dbReference>
<keyword evidence="1" id="KW-0812">Transmembrane</keyword>
<evidence type="ECO:0000256" key="1">
    <source>
        <dbReference type="SAM" id="Phobius"/>
    </source>
</evidence>
<dbReference type="Gene3D" id="1.20.1070.10">
    <property type="entry name" value="Rhodopsin 7-helix transmembrane proteins"/>
    <property type="match status" value="1"/>
</dbReference>
<gene>
    <name evidence="2" type="ORF">KXQ929_LOCUS10285</name>
</gene>
<name>A0A818TWR1_9BILA</name>
<proteinExistence type="predicted"/>
<protein>
    <submittedName>
        <fullName evidence="2">Uncharacterized protein</fullName>
    </submittedName>
</protein>
<dbReference type="AlphaFoldDB" id="A0A818TWR1"/>
<evidence type="ECO:0000313" key="2">
    <source>
        <dbReference type="EMBL" id="CAF3690019.1"/>
    </source>
</evidence>
<accession>A0A818TWR1</accession>
<feature type="non-terminal residue" evidence="2">
    <location>
        <position position="1"/>
    </location>
</feature>
<keyword evidence="1" id="KW-0472">Membrane</keyword>
<comment type="caution">
    <text evidence="2">The sequence shown here is derived from an EMBL/GenBank/DDBJ whole genome shotgun (WGS) entry which is preliminary data.</text>
</comment>
<feature type="non-terminal residue" evidence="2">
    <location>
        <position position="60"/>
    </location>
</feature>